<feature type="region of interest" description="Disordered" evidence="4">
    <location>
        <begin position="1"/>
        <end position="54"/>
    </location>
</feature>
<feature type="compositionally biased region" description="Low complexity" evidence="4">
    <location>
        <begin position="40"/>
        <end position="52"/>
    </location>
</feature>
<dbReference type="GO" id="GO:0006412">
    <property type="term" value="P:translation"/>
    <property type="evidence" value="ECO:0007669"/>
    <property type="project" value="InterPro"/>
</dbReference>
<keyword evidence="2 5" id="KW-0689">Ribosomal protein</keyword>
<dbReference type="PANTHER" id="PTHR21109">
    <property type="entry name" value="MITOCHONDRIAL 28S RIBOSOMAL PROTEIN S21"/>
    <property type="match status" value="1"/>
</dbReference>
<dbReference type="GO" id="GO:0003735">
    <property type="term" value="F:structural constituent of ribosome"/>
    <property type="evidence" value="ECO:0007669"/>
    <property type="project" value="InterPro"/>
</dbReference>
<dbReference type="Pfam" id="PF01165">
    <property type="entry name" value="Ribosomal_S21"/>
    <property type="match status" value="1"/>
</dbReference>
<proteinExistence type="inferred from homology"/>
<sequence length="229" mass="25399">MAAPGPFALRHLPSLLPLPHTTTRSPPSPLCPNPAPPLTPLSFRPRSSLRSTASRPTPISLLLPIHAEAPEEDEGGALKRLGPSLPAEVLFACHPAAALANVLHARSGYYNTQVVVADDEPEDRLVERFRRASVRAGVFRECRRRRFFEDRQAELKRRARDATLRRARDAARLRRIAGVAQVAGGASPPFPQRGKKKKKKRKPPQPSETHADDEDEDNWDLPEGEIPYC</sequence>
<evidence type="ECO:0000256" key="1">
    <source>
        <dbReference type="ARBA" id="ARBA00006640"/>
    </source>
</evidence>
<protein>
    <submittedName>
        <fullName evidence="5">30S ribosomal protein S21</fullName>
    </submittedName>
</protein>
<dbReference type="NCBIfam" id="TIGR00030">
    <property type="entry name" value="S21p"/>
    <property type="match status" value="1"/>
</dbReference>
<keyword evidence="3" id="KW-0687">Ribonucleoprotein</keyword>
<evidence type="ECO:0000256" key="4">
    <source>
        <dbReference type="SAM" id="MobiDB-lite"/>
    </source>
</evidence>
<reference evidence="5" key="1">
    <citation type="submission" date="2015-07" db="EMBL/GenBank/DDBJ databases">
        <title>Transcriptome Assembly of Anthurium amnicola.</title>
        <authorList>
            <person name="Suzuki J."/>
        </authorList>
    </citation>
    <scope>NUCLEOTIDE SEQUENCE</scope>
</reference>
<feature type="compositionally biased region" description="Low complexity" evidence="4">
    <location>
        <begin position="9"/>
        <end position="25"/>
    </location>
</feature>
<feature type="region of interest" description="Disordered" evidence="4">
    <location>
        <begin position="180"/>
        <end position="229"/>
    </location>
</feature>
<feature type="compositionally biased region" description="Pro residues" evidence="4">
    <location>
        <begin position="26"/>
        <end position="39"/>
    </location>
</feature>
<name>A0A1D1YW56_9ARAE</name>
<gene>
    <name evidence="5" type="primary">rpsU_7</name>
    <name evidence="5" type="ORF">g.24971</name>
</gene>
<dbReference type="GO" id="GO:1990904">
    <property type="term" value="C:ribonucleoprotein complex"/>
    <property type="evidence" value="ECO:0007669"/>
    <property type="project" value="UniProtKB-KW"/>
</dbReference>
<organism evidence="5">
    <name type="scientific">Anthurium amnicola</name>
    <dbReference type="NCBI Taxonomy" id="1678845"/>
    <lineage>
        <taxon>Eukaryota</taxon>
        <taxon>Viridiplantae</taxon>
        <taxon>Streptophyta</taxon>
        <taxon>Embryophyta</taxon>
        <taxon>Tracheophyta</taxon>
        <taxon>Spermatophyta</taxon>
        <taxon>Magnoliopsida</taxon>
        <taxon>Liliopsida</taxon>
        <taxon>Araceae</taxon>
        <taxon>Pothoideae</taxon>
        <taxon>Potheae</taxon>
        <taxon>Anthurium</taxon>
    </lineage>
</organism>
<feature type="compositionally biased region" description="Acidic residues" evidence="4">
    <location>
        <begin position="211"/>
        <end position="223"/>
    </location>
</feature>
<comment type="similarity">
    <text evidence="1">Belongs to the bacterial ribosomal protein bS21 family.</text>
</comment>
<evidence type="ECO:0000256" key="3">
    <source>
        <dbReference type="ARBA" id="ARBA00023274"/>
    </source>
</evidence>
<accession>A0A1D1YW56</accession>
<evidence type="ECO:0000256" key="2">
    <source>
        <dbReference type="ARBA" id="ARBA00022980"/>
    </source>
</evidence>
<evidence type="ECO:0000313" key="5">
    <source>
        <dbReference type="EMBL" id="JAT58898.1"/>
    </source>
</evidence>
<feature type="compositionally biased region" description="Basic residues" evidence="4">
    <location>
        <begin position="193"/>
        <end position="203"/>
    </location>
</feature>
<dbReference type="EMBL" id="GDJX01009038">
    <property type="protein sequence ID" value="JAT58898.1"/>
    <property type="molecule type" value="Transcribed_RNA"/>
</dbReference>
<dbReference type="PANTHER" id="PTHR21109:SF0">
    <property type="entry name" value="SMALL RIBOSOMAL SUBUNIT PROTEIN BS21M"/>
    <property type="match status" value="1"/>
</dbReference>
<dbReference type="GO" id="GO:0005840">
    <property type="term" value="C:ribosome"/>
    <property type="evidence" value="ECO:0007669"/>
    <property type="project" value="UniProtKB-KW"/>
</dbReference>
<dbReference type="InterPro" id="IPR001911">
    <property type="entry name" value="Ribosomal_bS21"/>
</dbReference>
<dbReference type="AlphaFoldDB" id="A0A1D1YW56"/>